<name>A0A136J8L9_9PEZI</name>
<dbReference type="GO" id="GO:0019433">
    <property type="term" value="P:triglyceride catabolic process"/>
    <property type="evidence" value="ECO:0007669"/>
    <property type="project" value="TreeGrafter"/>
</dbReference>
<comment type="similarity">
    <text evidence="1 4">Belongs to the short-chain dehydrogenases/reductases (SDR) family.</text>
</comment>
<protein>
    <recommendedName>
        <fullName evidence="5">Ketoreductase domain-containing protein</fullName>
    </recommendedName>
</protein>
<sequence length="303" mass="33785">MAHPAPGQKTVLVTGCTPGGIGHALCLEYQKNGLFVIPTARKPEVLQDLAAKGMRTVVLDVTNADSIAAAHKEVAEITGGRLDILVNNAGRTHTHPATDLDLDDVRETFETNVLSIMAMCKAFVDLLIAAKGLIINTSSVSSVAPYCFGAAYAATKAAVAAYSRVLRLEMRPFGVRVMVTMTGTVISNNATHNNRYLPPDSLYQRVRDLFEFRVTFSQTQGSFRTEDYARELVAKSLKPEVSLFWRTWFGRPDWFWFGGMAKLLWFGHSIMGEAYVDWASWRKFRLTKLQRMVEEDDKKKKAD</sequence>
<dbReference type="FunCoup" id="A0A136J8L9">
    <property type="interactions" value="264"/>
</dbReference>
<reference evidence="7" key="1">
    <citation type="submission" date="2016-02" db="EMBL/GenBank/DDBJ databases">
        <title>Draft genome sequence of Microdochium bolleyi, a fungal endophyte of beachgrass.</title>
        <authorList>
            <consortium name="DOE Joint Genome Institute"/>
            <person name="David A.S."/>
            <person name="May G."/>
            <person name="Haridas S."/>
            <person name="Lim J."/>
            <person name="Wang M."/>
            <person name="Labutti K."/>
            <person name="Lipzen A."/>
            <person name="Barry K."/>
            <person name="Grigoriev I.V."/>
        </authorList>
    </citation>
    <scope>NUCLEOTIDE SEQUENCE [LARGE SCALE GENOMIC DNA]</scope>
    <source>
        <strain evidence="7">J235TASD1</strain>
    </source>
</reference>
<keyword evidence="7" id="KW-1185">Reference proteome</keyword>
<dbReference type="InterPro" id="IPR036291">
    <property type="entry name" value="NAD(P)-bd_dom_sf"/>
</dbReference>
<dbReference type="PROSITE" id="PS00061">
    <property type="entry name" value="ADH_SHORT"/>
    <property type="match status" value="1"/>
</dbReference>
<keyword evidence="2" id="KW-0521">NADP</keyword>
<dbReference type="AlphaFoldDB" id="A0A136J8L9"/>
<evidence type="ECO:0000256" key="3">
    <source>
        <dbReference type="ARBA" id="ARBA00023002"/>
    </source>
</evidence>
<dbReference type="PANTHER" id="PTHR44169">
    <property type="entry name" value="NADPH-DEPENDENT 1-ACYLDIHYDROXYACETONE PHOSPHATE REDUCTASE"/>
    <property type="match status" value="1"/>
</dbReference>
<dbReference type="STRING" id="196109.A0A136J8L9"/>
<evidence type="ECO:0000256" key="1">
    <source>
        <dbReference type="ARBA" id="ARBA00006484"/>
    </source>
</evidence>
<evidence type="ECO:0000313" key="7">
    <source>
        <dbReference type="Proteomes" id="UP000070501"/>
    </source>
</evidence>
<dbReference type="Proteomes" id="UP000070501">
    <property type="component" value="Unassembled WGS sequence"/>
</dbReference>
<dbReference type="PANTHER" id="PTHR44169:SF6">
    <property type="entry name" value="NADPH-DEPENDENT 1-ACYLDIHYDROXYACETONE PHOSPHATE REDUCTASE"/>
    <property type="match status" value="1"/>
</dbReference>
<accession>A0A136J8L9</accession>
<dbReference type="SUPFAM" id="SSF51735">
    <property type="entry name" value="NAD(P)-binding Rossmann-fold domains"/>
    <property type="match status" value="1"/>
</dbReference>
<dbReference type="GO" id="GO:0004806">
    <property type="term" value="F:triacylglycerol lipase activity"/>
    <property type="evidence" value="ECO:0007669"/>
    <property type="project" value="TreeGrafter"/>
</dbReference>
<dbReference type="OrthoDB" id="2102561at2759"/>
<proteinExistence type="inferred from homology"/>
<evidence type="ECO:0000256" key="2">
    <source>
        <dbReference type="ARBA" id="ARBA00022857"/>
    </source>
</evidence>
<dbReference type="InterPro" id="IPR002347">
    <property type="entry name" value="SDR_fam"/>
</dbReference>
<dbReference type="InterPro" id="IPR057326">
    <property type="entry name" value="KR_dom"/>
</dbReference>
<dbReference type="PRINTS" id="PR00080">
    <property type="entry name" value="SDRFAMILY"/>
</dbReference>
<keyword evidence="3" id="KW-0560">Oxidoreductase</keyword>
<dbReference type="GO" id="GO:0000140">
    <property type="term" value="F:acylglycerone-phosphate reductase (NADP+) activity"/>
    <property type="evidence" value="ECO:0007669"/>
    <property type="project" value="TreeGrafter"/>
</dbReference>
<dbReference type="Gene3D" id="3.40.50.720">
    <property type="entry name" value="NAD(P)-binding Rossmann-like Domain"/>
    <property type="match status" value="1"/>
</dbReference>
<dbReference type="Pfam" id="PF00106">
    <property type="entry name" value="adh_short"/>
    <property type="match status" value="1"/>
</dbReference>
<feature type="domain" description="Ketoreductase" evidence="5">
    <location>
        <begin position="9"/>
        <end position="184"/>
    </location>
</feature>
<gene>
    <name evidence="6" type="ORF">Micbo1qcDRAFT_146453</name>
</gene>
<dbReference type="SMART" id="SM00822">
    <property type="entry name" value="PKS_KR"/>
    <property type="match status" value="1"/>
</dbReference>
<evidence type="ECO:0000259" key="5">
    <source>
        <dbReference type="SMART" id="SM00822"/>
    </source>
</evidence>
<dbReference type="GO" id="GO:0006654">
    <property type="term" value="P:phosphatidic acid biosynthetic process"/>
    <property type="evidence" value="ECO:0007669"/>
    <property type="project" value="TreeGrafter"/>
</dbReference>
<dbReference type="InParanoid" id="A0A136J8L9"/>
<evidence type="ECO:0000256" key="4">
    <source>
        <dbReference type="RuleBase" id="RU000363"/>
    </source>
</evidence>
<evidence type="ECO:0000313" key="6">
    <source>
        <dbReference type="EMBL" id="KXJ93491.1"/>
    </source>
</evidence>
<dbReference type="EMBL" id="KQ964248">
    <property type="protein sequence ID" value="KXJ93491.1"/>
    <property type="molecule type" value="Genomic_DNA"/>
</dbReference>
<dbReference type="GO" id="GO:0005811">
    <property type="term" value="C:lipid droplet"/>
    <property type="evidence" value="ECO:0007669"/>
    <property type="project" value="TreeGrafter"/>
</dbReference>
<dbReference type="InterPro" id="IPR020904">
    <property type="entry name" value="Sc_DH/Rdtase_CS"/>
</dbReference>
<organism evidence="6 7">
    <name type="scientific">Microdochium bolleyi</name>
    <dbReference type="NCBI Taxonomy" id="196109"/>
    <lineage>
        <taxon>Eukaryota</taxon>
        <taxon>Fungi</taxon>
        <taxon>Dikarya</taxon>
        <taxon>Ascomycota</taxon>
        <taxon>Pezizomycotina</taxon>
        <taxon>Sordariomycetes</taxon>
        <taxon>Xylariomycetidae</taxon>
        <taxon>Xylariales</taxon>
        <taxon>Microdochiaceae</taxon>
        <taxon>Microdochium</taxon>
    </lineage>
</organism>
<dbReference type="GO" id="GO:0005783">
    <property type="term" value="C:endoplasmic reticulum"/>
    <property type="evidence" value="ECO:0007669"/>
    <property type="project" value="TreeGrafter"/>
</dbReference>
<dbReference type="PRINTS" id="PR00081">
    <property type="entry name" value="GDHRDH"/>
</dbReference>